<dbReference type="Proteomes" id="UP001261871">
    <property type="component" value="Unassembled WGS sequence"/>
</dbReference>
<proteinExistence type="predicted"/>
<reference evidence="2 3" key="1">
    <citation type="submission" date="2023-07" db="EMBL/GenBank/DDBJ databases">
        <title>Sorghum-associated microbial communities from plants grown in Nebraska, USA.</title>
        <authorList>
            <person name="Schachtman D."/>
        </authorList>
    </citation>
    <scope>NUCLEOTIDE SEQUENCE [LARGE SCALE GENOMIC DNA]</scope>
    <source>
        <strain evidence="2 3">BE124</strain>
    </source>
</reference>
<keyword evidence="1" id="KW-0812">Transmembrane</keyword>
<evidence type="ECO:0000313" key="2">
    <source>
        <dbReference type="EMBL" id="MDR6845024.1"/>
    </source>
</evidence>
<evidence type="ECO:0000256" key="1">
    <source>
        <dbReference type="SAM" id="Phobius"/>
    </source>
</evidence>
<accession>A0ABU1S204</accession>
<dbReference type="RefSeq" id="WP_310005916.1">
    <property type="nucleotide sequence ID" value="NZ_JAVDTX010000003.1"/>
</dbReference>
<feature type="transmembrane region" description="Helical" evidence="1">
    <location>
        <begin position="41"/>
        <end position="62"/>
    </location>
</feature>
<keyword evidence="1" id="KW-0472">Membrane</keyword>
<keyword evidence="1" id="KW-1133">Transmembrane helix</keyword>
<name>A0ABU1S204_9FLAO</name>
<sequence length="327" mass="37258">MGKKKDKNPENPEIDLLTVFSRIGDFFEWINTLLFRTIRFFVKNVIVVSVLMIVGIGAGYFLTKVISRFEQKIIVAPNFKSTDYLYSKIDFLASKIVLNDTLFLKSIGIEKPSEIVSITIEPVVDVNNLINKNGENLELLQLLSQNGDLKSIIKETTTNKNFRLHTIILKTVGVVSPQNTVEPLLKYLNASSYYDVYNTINSKNIQNNIKTKEATILQIDGILNQFSGTYGKLSNNEKLVYYNENLNLDEVIKTKDSLSKEIGKLKIEQYNTSKTIIEKGMVLNTKNSKDLKGKLIYILPLVFVGLFVFFSFFISFYKKESLKANLK</sequence>
<feature type="transmembrane region" description="Helical" evidence="1">
    <location>
        <begin position="295"/>
        <end position="317"/>
    </location>
</feature>
<dbReference type="EMBL" id="JAVDTX010000003">
    <property type="protein sequence ID" value="MDR6845024.1"/>
    <property type="molecule type" value="Genomic_DNA"/>
</dbReference>
<evidence type="ECO:0008006" key="4">
    <source>
        <dbReference type="Google" id="ProtNLM"/>
    </source>
</evidence>
<keyword evidence="3" id="KW-1185">Reference proteome</keyword>
<comment type="caution">
    <text evidence="2">The sequence shown here is derived from an EMBL/GenBank/DDBJ whole genome shotgun (WGS) entry which is preliminary data.</text>
</comment>
<gene>
    <name evidence="2" type="ORF">J2W95_001723</name>
</gene>
<protein>
    <recommendedName>
        <fullName evidence="4">Chain length determinant protein</fullName>
    </recommendedName>
</protein>
<evidence type="ECO:0000313" key="3">
    <source>
        <dbReference type="Proteomes" id="UP001261871"/>
    </source>
</evidence>
<organism evidence="2 3">
    <name type="scientific">Flavobacterium granuli</name>
    <dbReference type="NCBI Taxonomy" id="280093"/>
    <lineage>
        <taxon>Bacteria</taxon>
        <taxon>Pseudomonadati</taxon>
        <taxon>Bacteroidota</taxon>
        <taxon>Flavobacteriia</taxon>
        <taxon>Flavobacteriales</taxon>
        <taxon>Flavobacteriaceae</taxon>
        <taxon>Flavobacterium</taxon>
    </lineage>
</organism>